<dbReference type="AlphaFoldDB" id="A0AAV0XL65"/>
<reference evidence="2 3" key="1">
    <citation type="submission" date="2023-01" db="EMBL/GenBank/DDBJ databases">
        <authorList>
            <person name="Whitehead M."/>
        </authorList>
    </citation>
    <scope>NUCLEOTIDE SEQUENCE [LARGE SCALE GENOMIC DNA]</scope>
</reference>
<proteinExistence type="predicted"/>
<dbReference type="SUPFAM" id="SSF53098">
    <property type="entry name" value="Ribonuclease H-like"/>
    <property type="match status" value="1"/>
</dbReference>
<comment type="caution">
    <text evidence="2">The sequence shown here is derived from an EMBL/GenBank/DDBJ whole genome shotgun (WGS) entry which is preliminary data.</text>
</comment>
<organism evidence="2 3">
    <name type="scientific">Macrosiphum euphorbiae</name>
    <name type="common">potato aphid</name>
    <dbReference type="NCBI Taxonomy" id="13131"/>
    <lineage>
        <taxon>Eukaryota</taxon>
        <taxon>Metazoa</taxon>
        <taxon>Ecdysozoa</taxon>
        <taxon>Arthropoda</taxon>
        <taxon>Hexapoda</taxon>
        <taxon>Insecta</taxon>
        <taxon>Pterygota</taxon>
        <taxon>Neoptera</taxon>
        <taxon>Paraneoptera</taxon>
        <taxon>Hemiptera</taxon>
        <taxon>Sternorrhyncha</taxon>
        <taxon>Aphidomorpha</taxon>
        <taxon>Aphidoidea</taxon>
        <taxon>Aphididae</taxon>
        <taxon>Macrosiphini</taxon>
        <taxon>Macrosiphum</taxon>
    </lineage>
</organism>
<evidence type="ECO:0000313" key="2">
    <source>
        <dbReference type="EMBL" id="CAI6369225.1"/>
    </source>
</evidence>
<dbReference type="Pfam" id="PF05699">
    <property type="entry name" value="Dimer_Tnp_hAT"/>
    <property type="match status" value="1"/>
</dbReference>
<evidence type="ECO:0000313" key="3">
    <source>
        <dbReference type="Proteomes" id="UP001160148"/>
    </source>
</evidence>
<name>A0AAV0XL65_9HEMI</name>
<dbReference type="EMBL" id="CARXXK010000005">
    <property type="protein sequence ID" value="CAI6369225.1"/>
    <property type="molecule type" value="Genomic_DNA"/>
</dbReference>
<protein>
    <recommendedName>
        <fullName evidence="1">HAT C-terminal dimerisation domain-containing protein</fullName>
    </recommendedName>
</protein>
<sequence length="292" mass="33335">MNVPELKVKQDVSTRWNSSVIMLERLIQIKAPLSAAITFLPHAPNFLTALEWELISDCLPLLKPFEIMTVELSGEHYPTLSIVIPLIPGLQYTLRNKTTTTAAGTLLKKTAIDVLARRLGILESNKIVAKATFLDPRFKKTGFGLVDNANITEKWITDEINSIMRNTQENETSIMPINREPNLLWEHFDSKVSQIRTTSSTGISASLLIRQYLEMPYLNRTKNPLDFWKQHKNTFPELYSLQLKYLCVPATAVPSERVFSKTGQITNDRRNRLHPKNLDYIVFLNSNINLNL</sequence>
<evidence type="ECO:0000259" key="1">
    <source>
        <dbReference type="Pfam" id="PF05699"/>
    </source>
</evidence>
<dbReference type="Proteomes" id="UP001160148">
    <property type="component" value="Unassembled WGS sequence"/>
</dbReference>
<dbReference type="PANTHER" id="PTHR46169">
    <property type="entry name" value="DNA REPLICATION-RELATED ELEMENT FACTOR, ISOFORM A"/>
    <property type="match status" value="1"/>
</dbReference>
<dbReference type="PANTHER" id="PTHR46169:SF29">
    <property type="entry name" value="DNA REPLICATION-RELATED ELEMENT FACTOR, ISOFORM A"/>
    <property type="match status" value="1"/>
</dbReference>
<accession>A0AAV0XL65</accession>
<keyword evidence="3" id="KW-1185">Reference proteome</keyword>
<dbReference type="InterPro" id="IPR012337">
    <property type="entry name" value="RNaseH-like_sf"/>
</dbReference>
<dbReference type="GO" id="GO:0006357">
    <property type="term" value="P:regulation of transcription by RNA polymerase II"/>
    <property type="evidence" value="ECO:0007669"/>
    <property type="project" value="TreeGrafter"/>
</dbReference>
<dbReference type="InterPro" id="IPR052717">
    <property type="entry name" value="Vacuolar_transposase_reg"/>
</dbReference>
<dbReference type="GO" id="GO:0046983">
    <property type="term" value="F:protein dimerization activity"/>
    <property type="evidence" value="ECO:0007669"/>
    <property type="project" value="InterPro"/>
</dbReference>
<gene>
    <name evidence="2" type="ORF">MEUPH1_LOCUS23487</name>
</gene>
<dbReference type="GO" id="GO:0005634">
    <property type="term" value="C:nucleus"/>
    <property type="evidence" value="ECO:0007669"/>
    <property type="project" value="TreeGrafter"/>
</dbReference>
<dbReference type="InterPro" id="IPR008906">
    <property type="entry name" value="HATC_C_dom"/>
</dbReference>
<feature type="domain" description="HAT C-terminal dimerisation" evidence="1">
    <location>
        <begin position="210"/>
        <end position="288"/>
    </location>
</feature>